<organism evidence="1 2">
    <name type="scientific">Necator americanus</name>
    <name type="common">Human hookworm</name>
    <dbReference type="NCBI Taxonomy" id="51031"/>
    <lineage>
        <taxon>Eukaryota</taxon>
        <taxon>Metazoa</taxon>
        <taxon>Ecdysozoa</taxon>
        <taxon>Nematoda</taxon>
        <taxon>Chromadorea</taxon>
        <taxon>Rhabditida</taxon>
        <taxon>Rhabditina</taxon>
        <taxon>Rhabditomorpha</taxon>
        <taxon>Strongyloidea</taxon>
        <taxon>Ancylostomatidae</taxon>
        <taxon>Bunostominae</taxon>
        <taxon>Necator</taxon>
    </lineage>
</organism>
<accession>A0ABR1BTM4</accession>
<sequence length="385" mass="44186">MRLCVRAHTESFEGYERMFGIHNGLRRSPAPTETAENHKKDTFYDEFNTLMSKIPSQQAVIVGINTKAMIGPEQQSDVIGKWSYPDEQTSGNGNRLIDLCGQTISVVIIAFTFKRNHRRHQLTWHRTTPLAPKEQQKLQKIPTQLDYVLTKKISLSDIRKSRAVWDVAFDSYYCPVLLSFMIRFQKRYRLTQHQSRFDLTGLCEERAPGFSTEKELRLCICGDNIHVQFCALSTGDFSQEKHLRRRAKGFKKAWEDKNPRKAYTLLRQYGDKMKGCSPVLNIANRVAVGKATLLIWREHFNTLLKRQAPPPPEPVRARRQTCTTVSEEPLTESEVLVCIQKMKNGKSGGDDGISAEMLKSFPPSGIREITKIIRSIWIDERIPDS</sequence>
<evidence type="ECO:0000313" key="2">
    <source>
        <dbReference type="Proteomes" id="UP001303046"/>
    </source>
</evidence>
<reference evidence="1 2" key="1">
    <citation type="submission" date="2023-08" db="EMBL/GenBank/DDBJ databases">
        <title>A Necator americanus chromosomal reference genome.</title>
        <authorList>
            <person name="Ilik V."/>
            <person name="Petrzelkova K.J."/>
            <person name="Pardy F."/>
            <person name="Fuh T."/>
            <person name="Niatou-Singa F.S."/>
            <person name="Gouil Q."/>
            <person name="Baker L."/>
            <person name="Ritchie M.E."/>
            <person name="Jex A.R."/>
            <person name="Gazzola D."/>
            <person name="Li H."/>
            <person name="Toshio Fujiwara R."/>
            <person name="Zhan B."/>
            <person name="Aroian R.V."/>
            <person name="Pafco B."/>
            <person name="Schwarz E.M."/>
        </authorList>
    </citation>
    <scope>NUCLEOTIDE SEQUENCE [LARGE SCALE GENOMIC DNA]</scope>
    <source>
        <strain evidence="1 2">Aroian</strain>
        <tissue evidence="1">Whole animal</tissue>
    </source>
</reference>
<evidence type="ECO:0000313" key="1">
    <source>
        <dbReference type="EMBL" id="KAK6729739.1"/>
    </source>
</evidence>
<comment type="caution">
    <text evidence="1">The sequence shown here is derived from an EMBL/GenBank/DDBJ whole genome shotgun (WGS) entry which is preliminary data.</text>
</comment>
<keyword evidence="2" id="KW-1185">Reference proteome</keyword>
<gene>
    <name evidence="1" type="primary">Necator_chrI.g2787</name>
    <name evidence="1" type="ORF">RB195_006659</name>
</gene>
<dbReference type="EMBL" id="JAVFWL010000001">
    <property type="protein sequence ID" value="KAK6729739.1"/>
    <property type="molecule type" value="Genomic_DNA"/>
</dbReference>
<evidence type="ECO:0008006" key="3">
    <source>
        <dbReference type="Google" id="ProtNLM"/>
    </source>
</evidence>
<dbReference type="Proteomes" id="UP001303046">
    <property type="component" value="Unassembled WGS sequence"/>
</dbReference>
<protein>
    <recommendedName>
        <fullName evidence="3">PiggyBac transposable element-derived protein domain-containing protein</fullName>
    </recommendedName>
</protein>
<name>A0ABR1BTM4_NECAM</name>
<proteinExistence type="predicted"/>